<dbReference type="EMBL" id="JAFKCT010000001">
    <property type="protein sequence ID" value="MBN7809750.1"/>
    <property type="molecule type" value="Genomic_DNA"/>
</dbReference>
<comment type="caution">
    <text evidence="1">The sequence shown here is derived from an EMBL/GenBank/DDBJ whole genome shotgun (WGS) entry which is preliminary data.</text>
</comment>
<dbReference type="RefSeq" id="WP_206576549.1">
    <property type="nucleotide sequence ID" value="NZ_JAFKCT010000001.1"/>
</dbReference>
<evidence type="ECO:0000313" key="1">
    <source>
        <dbReference type="EMBL" id="MBN7809750.1"/>
    </source>
</evidence>
<accession>A0ABS3BY28</accession>
<protein>
    <submittedName>
        <fullName evidence="1">Uncharacterized protein</fullName>
    </submittedName>
</protein>
<keyword evidence="2" id="KW-1185">Reference proteome</keyword>
<gene>
    <name evidence="1" type="ORF">J0A68_02195</name>
</gene>
<reference evidence="1 2" key="1">
    <citation type="submission" date="2021-03" db="EMBL/GenBank/DDBJ databases">
        <title>novel species isolated from a fishpond in China.</title>
        <authorList>
            <person name="Lu H."/>
            <person name="Cai Z."/>
        </authorList>
    </citation>
    <scope>NUCLEOTIDE SEQUENCE [LARGE SCALE GENOMIC DNA]</scope>
    <source>
        <strain evidence="1 2">H41</strain>
    </source>
</reference>
<evidence type="ECO:0000313" key="2">
    <source>
        <dbReference type="Proteomes" id="UP000664317"/>
    </source>
</evidence>
<name>A0ABS3BY28_9BACT</name>
<proteinExistence type="predicted"/>
<sequence>MKCQAWFFKELHQSGEIRREKQPDARGVHDFRDVGGQDKKIPAKKIGLAMLAKRLQMPISIFN</sequence>
<dbReference type="Proteomes" id="UP000664317">
    <property type="component" value="Unassembled WGS sequence"/>
</dbReference>
<organism evidence="1 2">
    <name type="scientific">Algoriphagus oliviformis</name>
    <dbReference type="NCBI Taxonomy" id="2811231"/>
    <lineage>
        <taxon>Bacteria</taxon>
        <taxon>Pseudomonadati</taxon>
        <taxon>Bacteroidota</taxon>
        <taxon>Cytophagia</taxon>
        <taxon>Cytophagales</taxon>
        <taxon>Cyclobacteriaceae</taxon>
        <taxon>Algoriphagus</taxon>
    </lineage>
</organism>